<dbReference type="GeneID" id="6749124"/>
<evidence type="ECO:0000256" key="1">
    <source>
        <dbReference type="ARBA" id="ARBA00004123"/>
    </source>
</evidence>
<feature type="compositionally biased region" description="Basic and acidic residues" evidence="10">
    <location>
        <begin position="344"/>
        <end position="354"/>
    </location>
</feature>
<dbReference type="GO" id="GO:0071038">
    <property type="term" value="P:TRAMP-dependent tRNA surveillance pathway"/>
    <property type="evidence" value="ECO:0000318"/>
    <property type="project" value="GO_Central"/>
</dbReference>
<dbReference type="InParanoid" id="B3RL58"/>
<evidence type="ECO:0000313" key="13">
    <source>
        <dbReference type="Proteomes" id="UP000009022"/>
    </source>
</evidence>
<dbReference type="GO" id="GO:0071031">
    <property type="term" value="P:nuclear mRNA surveillance of mRNA 3'-end processing"/>
    <property type="evidence" value="ECO:0000318"/>
    <property type="project" value="GO_Central"/>
</dbReference>
<dbReference type="OrthoDB" id="7608935at2759"/>
<dbReference type="GO" id="GO:0031499">
    <property type="term" value="C:TRAMP complex"/>
    <property type="evidence" value="ECO:0000318"/>
    <property type="project" value="GO_Central"/>
</dbReference>
<evidence type="ECO:0000256" key="4">
    <source>
        <dbReference type="ARBA" id="ARBA00022771"/>
    </source>
</evidence>
<dbReference type="Pfam" id="PF00098">
    <property type="entry name" value="zf-CCHC"/>
    <property type="match status" value="3"/>
</dbReference>
<sequence length="361" mass="41148">MTPGNVVFIVKIVDNVNMDRVFLGHKVYQASKDSDVDSDTADKIYGLYHYTSDLSSLYNGNSVEGDNQVLKTETQADCIKTNVLQDEPGDIVSFNSDDNDVVLPISKVMGTIGKKFRYFNNTNHVINRKCHICLELGHLSYQCPMKKKMTCRICGEIGHKLNSCPNQFCYKCDQQGHRGKECPNGLAKDKRKTCRRCFMRGHVEKECPDRWRQYYATTKFGPPKKPPDELLNAQNPRVYCYNCGKKGHYGHECVEARMNSWIPPSIPFVFRFDNLILRNKPGTSSDRIASNTHIRFEESPVEYKQQMSKMPRSLENAAISGKRLKLDNIKSKSAIPDINGHHTTKVEDNDKATKFNESMVT</sequence>
<dbReference type="EMBL" id="DS985241">
    <property type="protein sequence ID" value="EDV29489.1"/>
    <property type="molecule type" value="Genomic_DNA"/>
</dbReference>
<name>B3RL58_TRIAD</name>
<feature type="domain" description="CCHC-type" evidence="11">
    <location>
        <begin position="151"/>
        <end position="166"/>
    </location>
</feature>
<keyword evidence="4 9" id="KW-0863">Zinc-finger</keyword>
<dbReference type="eggNOG" id="KOG4400">
    <property type="taxonomic scope" value="Eukaryota"/>
</dbReference>
<dbReference type="GO" id="GO:0003723">
    <property type="term" value="F:RNA binding"/>
    <property type="evidence" value="ECO:0000318"/>
    <property type="project" value="GO_Central"/>
</dbReference>
<gene>
    <name evidence="12" type="ORF">TRIADDRAFT_51887</name>
</gene>
<evidence type="ECO:0000256" key="3">
    <source>
        <dbReference type="ARBA" id="ARBA00022737"/>
    </source>
</evidence>
<evidence type="ECO:0000313" key="12">
    <source>
        <dbReference type="EMBL" id="EDV29489.1"/>
    </source>
</evidence>
<dbReference type="InterPro" id="IPR036875">
    <property type="entry name" value="Znf_CCHC_sf"/>
</dbReference>
<evidence type="ECO:0000256" key="8">
    <source>
        <dbReference type="ARBA" id="ARBA00043023"/>
    </source>
</evidence>
<dbReference type="GO" id="GO:0071035">
    <property type="term" value="P:nuclear polyadenylation-dependent rRNA catabolic process"/>
    <property type="evidence" value="ECO:0000318"/>
    <property type="project" value="GO_Central"/>
</dbReference>
<dbReference type="HOGENOM" id="CLU_767984_0_0_1"/>
<dbReference type="PROSITE" id="PS50158">
    <property type="entry name" value="ZF_CCHC"/>
    <property type="match status" value="4"/>
</dbReference>
<keyword evidence="13" id="KW-1185">Reference proteome</keyword>
<keyword evidence="5" id="KW-0862">Zinc</keyword>
<evidence type="ECO:0000256" key="2">
    <source>
        <dbReference type="ARBA" id="ARBA00022723"/>
    </source>
</evidence>
<dbReference type="PhylomeDB" id="B3RL58"/>
<feature type="region of interest" description="Disordered" evidence="10">
    <location>
        <begin position="335"/>
        <end position="361"/>
    </location>
</feature>
<evidence type="ECO:0000259" key="11">
    <source>
        <dbReference type="PROSITE" id="PS50158"/>
    </source>
</evidence>
<dbReference type="RefSeq" id="XP_002108691.1">
    <property type="nucleotide sequence ID" value="XM_002108655.1"/>
</dbReference>
<comment type="subcellular location">
    <subcellularLocation>
        <location evidence="1">Nucleus</location>
    </subcellularLocation>
</comment>
<dbReference type="SUPFAM" id="SSF57756">
    <property type="entry name" value="Retrovirus zinc finger-like domains"/>
    <property type="match status" value="3"/>
</dbReference>
<evidence type="ECO:0000256" key="10">
    <source>
        <dbReference type="SAM" id="MobiDB-lite"/>
    </source>
</evidence>
<dbReference type="Gene3D" id="4.10.60.10">
    <property type="entry name" value="Zinc finger, CCHC-type"/>
    <property type="match status" value="2"/>
</dbReference>
<reference evidence="12 13" key="1">
    <citation type="journal article" date="2008" name="Nature">
        <title>The Trichoplax genome and the nature of placozoans.</title>
        <authorList>
            <person name="Srivastava M."/>
            <person name="Begovic E."/>
            <person name="Chapman J."/>
            <person name="Putnam N.H."/>
            <person name="Hellsten U."/>
            <person name="Kawashima T."/>
            <person name="Kuo A."/>
            <person name="Mitros T."/>
            <person name="Salamov A."/>
            <person name="Carpenter M.L."/>
            <person name="Signorovitch A.Y."/>
            <person name="Moreno M.A."/>
            <person name="Kamm K."/>
            <person name="Grimwood J."/>
            <person name="Schmutz J."/>
            <person name="Shapiro H."/>
            <person name="Grigoriev I.V."/>
            <person name="Buss L.W."/>
            <person name="Schierwater B."/>
            <person name="Dellaporta S.L."/>
            <person name="Rokhsar D.S."/>
        </authorList>
    </citation>
    <scope>NUCLEOTIDE SEQUENCE [LARGE SCALE GENOMIC DNA]</scope>
    <source>
        <strain evidence="12 13">Grell-BS-1999</strain>
    </source>
</reference>
<dbReference type="InterPro" id="IPR001878">
    <property type="entry name" value="Znf_CCHC"/>
</dbReference>
<feature type="domain" description="CCHC-type" evidence="11">
    <location>
        <begin position="194"/>
        <end position="209"/>
    </location>
</feature>
<dbReference type="SMART" id="SM00343">
    <property type="entry name" value="ZnF_C2HC"/>
    <property type="match status" value="5"/>
</dbReference>
<dbReference type="GO" id="GO:0071037">
    <property type="term" value="P:nuclear polyadenylation-dependent snRNA catabolic process"/>
    <property type="evidence" value="ECO:0000318"/>
    <property type="project" value="GO_Central"/>
</dbReference>
<evidence type="ECO:0000256" key="9">
    <source>
        <dbReference type="PROSITE-ProRule" id="PRU00047"/>
    </source>
</evidence>
<dbReference type="GO" id="GO:0008270">
    <property type="term" value="F:zinc ion binding"/>
    <property type="evidence" value="ECO:0007669"/>
    <property type="project" value="UniProtKB-KW"/>
</dbReference>
<dbReference type="InterPro" id="IPR051644">
    <property type="entry name" value="TRAMP_AT-DNA-binding"/>
</dbReference>
<keyword evidence="3" id="KW-0677">Repeat</keyword>
<dbReference type="STRING" id="10228.B3RL58"/>
<evidence type="ECO:0000256" key="6">
    <source>
        <dbReference type="ARBA" id="ARBA00023242"/>
    </source>
</evidence>
<keyword evidence="6" id="KW-0539">Nucleus</keyword>
<dbReference type="Proteomes" id="UP000009022">
    <property type="component" value="Unassembled WGS sequence"/>
</dbReference>
<dbReference type="GO" id="GO:0071036">
    <property type="term" value="P:nuclear polyadenylation-dependent snoRNA catabolic process"/>
    <property type="evidence" value="ECO:0000318"/>
    <property type="project" value="GO_Central"/>
</dbReference>
<accession>B3RL58</accession>
<dbReference type="PANTHER" id="PTHR46543:SF1">
    <property type="entry name" value="ZINC FINGER CCHC DOMAIN-CONTAINING PROTEIN 7"/>
    <property type="match status" value="1"/>
</dbReference>
<keyword evidence="2" id="KW-0479">Metal-binding</keyword>
<proteinExistence type="predicted"/>
<dbReference type="KEGG" id="tad:TRIADDRAFT_51887"/>
<protein>
    <recommendedName>
        <fullName evidence="7">Zinc finger CCHC domain-containing protein 7</fullName>
    </recommendedName>
    <alternativeName>
        <fullName evidence="8">TRAMP-like complex RNA-binding factor ZCCHC7</fullName>
    </alternativeName>
</protein>
<feature type="domain" description="CCHC-type" evidence="11">
    <location>
        <begin position="240"/>
        <end position="253"/>
    </location>
</feature>
<evidence type="ECO:0000256" key="7">
    <source>
        <dbReference type="ARBA" id="ARBA00041190"/>
    </source>
</evidence>
<dbReference type="GO" id="GO:0071039">
    <property type="term" value="P:nuclear polyadenylation-dependent CUT catabolic process"/>
    <property type="evidence" value="ECO:0000318"/>
    <property type="project" value="GO_Central"/>
</dbReference>
<dbReference type="PANTHER" id="PTHR46543">
    <property type="entry name" value="ZINC FINGER CCHC DOMAIN-CONTAINING PROTEIN 7"/>
    <property type="match status" value="1"/>
</dbReference>
<dbReference type="AlphaFoldDB" id="B3RL58"/>
<dbReference type="CTD" id="6749124"/>
<feature type="domain" description="CCHC-type" evidence="11">
    <location>
        <begin position="169"/>
        <end position="184"/>
    </location>
</feature>
<evidence type="ECO:0000256" key="5">
    <source>
        <dbReference type="ARBA" id="ARBA00022833"/>
    </source>
</evidence>
<organism evidence="12 13">
    <name type="scientific">Trichoplax adhaerens</name>
    <name type="common">Trichoplax reptans</name>
    <dbReference type="NCBI Taxonomy" id="10228"/>
    <lineage>
        <taxon>Eukaryota</taxon>
        <taxon>Metazoa</taxon>
        <taxon>Placozoa</taxon>
        <taxon>Uniplacotomia</taxon>
        <taxon>Trichoplacea</taxon>
        <taxon>Trichoplacidae</taxon>
        <taxon>Trichoplax</taxon>
    </lineage>
</organism>